<organism evidence="2">
    <name type="scientific">Castor canadensis</name>
    <name type="common">American beaver</name>
    <dbReference type="NCBI Taxonomy" id="51338"/>
    <lineage>
        <taxon>Eukaryota</taxon>
        <taxon>Metazoa</taxon>
        <taxon>Chordata</taxon>
        <taxon>Craniata</taxon>
        <taxon>Vertebrata</taxon>
        <taxon>Euteleostomi</taxon>
        <taxon>Mammalia</taxon>
        <taxon>Eutheria</taxon>
        <taxon>Euarchontoglires</taxon>
        <taxon>Glires</taxon>
        <taxon>Rodentia</taxon>
        <taxon>Castorimorpha</taxon>
        <taxon>Castoridae</taxon>
        <taxon>Castor</taxon>
    </lineage>
</organism>
<keyword evidence="1" id="KW-0175">Coiled coil</keyword>
<dbReference type="PANTHER" id="PTHR37880">
    <property type="entry name" value="COILED-COIL DOMAIN-CONTAINING PROTEIN 54"/>
    <property type="match status" value="1"/>
</dbReference>
<feature type="coiled-coil region" evidence="1">
    <location>
        <begin position="76"/>
        <end position="138"/>
    </location>
</feature>
<gene>
    <name evidence="2" type="primary">Ccdc54</name>
</gene>
<proteinExistence type="predicted"/>
<dbReference type="Ensembl" id="ENSCCNT00000024995.1">
    <property type="protein sequence ID" value="ENSCCNP00000019266.1"/>
    <property type="gene ID" value="ENSCCNG00000019402.1"/>
</dbReference>
<reference evidence="2" key="1">
    <citation type="submission" date="2023-09" db="UniProtKB">
        <authorList>
            <consortium name="Ensembl"/>
        </authorList>
    </citation>
    <scope>IDENTIFICATION</scope>
</reference>
<evidence type="ECO:0008006" key="3">
    <source>
        <dbReference type="Google" id="ProtNLM"/>
    </source>
</evidence>
<protein>
    <recommendedName>
        <fullName evidence="3">Coiled-coil domain-containing protein 54</fullName>
    </recommendedName>
</protein>
<evidence type="ECO:0000256" key="1">
    <source>
        <dbReference type="SAM" id="Coils"/>
    </source>
</evidence>
<dbReference type="AlphaFoldDB" id="A0A8C0WY85"/>
<dbReference type="InterPro" id="IPR037758">
    <property type="entry name" value="CCDC54"/>
</dbReference>
<dbReference type="PANTHER" id="PTHR37880:SF1">
    <property type="entry name" value="COILED-COIL DOMAIN-CONTAINING PROTEIN 54"/>
    <property type="match status" value="1"/>
</dbReference>
<sequence>YKFHTKRVKAAAGHMWTSNLRKSLNKVHQKCKIQHQYSTRYPTMTPHHGLSSDEEMNLTVMLQDIKMTQIQLLSQMTDTVNVISKLQEKIDHYQKQMEILETRMNVNEDKKVTNIKEILSMKKDIDTLKKKVTELEHQNSCSSIHCLEVLEGENGKEIIELLQKLIHPETLNTSASKNSEISSAKPEKVPSYPEATDCLEKKIISSKIKSLRKSNQNNVSRSLKKEPSLYIYPDFGTWVKLTFVHGGKWRFFLSATKLEEFIHWLLSRPTILPEEPQIIPQRDCLFSRPIGSLTEICFSVFNYIYCLFGSSKEEVTRL</sequence>
<accession>A0A8C0WY85</accession>
<evidence type="ECO:0000313" key="2">
    <source>
        <dbReference type="Ensembl" id="ENSCCNP00000019266.1"/>
    </source>
</evidence>
<name>A0A8C0WY85_CASCN</name>